<name>A0AAV7GNZ4_DENCH</name>
<evidence type="ECO:0000256" key="2">
    <source>
        <dbReference type="SAM" id="Phobius"/>
    </source>
</evidence>
<dbReference type="Proteomes" id="UP000775213">
    <property type="component" value="Unassembled WGS sequence"/>
</dbReference>
<keyword evidence="2" id="KW-0812">Transmembrane</keyword>
<reference evidence="3 4" key="1">
    <citation type="journal article" date="2021" name="Hortic Res">
        <title>Chromosome-scale assembly of the Dendrobium chrysotoxum genome enhances the understanding of orchid evolution.</title>
        <authorList>
            <person name="Zhang Y."/>
            <person name="Zhang G.Q."/>
            <person name="Zhang D."/>
            <person name="Liu X.D."/>
            <person name="Xu X.Y."/>
            <person name="Sun W.H."/>
            <person name="Yu X."/>
            <person name="Zhu X."/>
            <person name="Wang Z.W."/>
            <person name="Zhao X."/>
            <person name="Zhong W.Y."/>
            <person name="Chen H."/>
            <person name="Yin W.L."/>
            <person name="Huang T."/>
            <person name="Niu S.C."/>
            <person name="Liu Z.J."/>
        </authorList>
    </citation>
    <scope>NUCLEOTIDE SEQUENCE [LARGE SCALE GENOMIC DNA]</scope>
    <source>
        <strain evidence="3">Lindl</strain>
    </source>
</reference>
<evidence type="ECO:0000313" key="3">
    <source>
        <dbReference type="EMBL" id="KAH0457248.1"/>
    </source>
</evidence>
<dbReference type="EMBL" id="JAGFBR010000013">
    <property type="protein sequence ID" value="KAH0457248.1"/>
    <property type="molecule type" value="Genomic_DNA"/>
</dbReference>
<protein>
    <submittedName>
        <fullName evidence="3">Uncharacterized protein</fullName>
    </submittedName>
</protein>
<feature type="compositionally biased region" description="Basic and acidic residues" evidence="1">
    <location>
        <begin position="301"/>
        <end position="329"/>
    </location>
</feature>
<comment type="caution">
    <text evidence="3">The sequence shown here is derived from an EMBL/GenBank/DDBJ whole genome shotgun (WGS) entry which is preliminary data.</text>
</comment>
<keyword evidence="2" id="KW-1133">Transmembrane helix</keyword>
<keyword evidence="2" id="KW-0472">Membrane</keyword>
<feature type="transmembrane region" description="Helical" evidence="2">
    <location>
        <begin position="25"/>
        <end position="46"/>
    </location>
</feature>
<dbReference type="Pfam" id="PF16594">
    <property type="entry name" value="ATP-synt_Z"/>
    <property type="match status" value="1"/>
</dbReference>
<dbReference type="AlphaFoldDB" id="A0AAV7GNZ4"/>
<gene>
    <name evidence="3" type="ORF">IEQ34_015155</name>
</gene>
<organism evidence="3 4">
    <name type="scientific">Dendrobium chrysotoxum</name>
    <name type="common">Orchid</name>
    <dbReference type="NCBI Taxonomy" id="161865"/>
    <lineage>
        <taxon>Eukaryota</taxon>
        <taxon>Viridiplantae</taxon>
        <taxon>Streptophyta</taxon>
        <taxon>Embryophyta</taxon>
        <taxon>Tracheophyta</taxon>
        <taxon>Spermatophyta</taxon>
        <taxon>Magnoliopsida</taxon>
        <taxon>Liliopsida</taxon>
        <taxon>Asparagales</taxon>
        <taxon>Orchidaceae</taxon>
        <taxon>Epidendroideae</taxon>
        <taxon>Malaxideae</taxon>
        <taxon>Dendrobiinae</taxon>
        <taxon>Dendrobium</taxon>
    </lineage>
</organism>
<evidence type="ECO:0000256" key="1">
    <source>
        <dbReference type="SAM" id="MobiDB-lite"/>
    </source>
</evidence>
<dbReference type="InterPro" id="IPR032238">
    <property type="entry name" value="ATP-synth_Z"/>
</dbReference>
<accession>A0AAV7GNZ4</accession>
<sequence length="329" mass="37595">MKCAEASQAVGEVDNGERSGVERPAAMAAVAMSMAGAGLLGWWVWVFRPLHQQMWMVPASLIIEKGLGLCIKGEDYEVEVWKRLLKKIYGYMHNEKIITIAIKVKENKKLEKTSLQYTLKVSKWWENLCRHADFVFSYFVIEYYIKNKVQSRETDTIFYNGFNIKTGFLDPLRAPWIRYELLRSARPGYPNEKKLIPEGKEKENLDTPASPARAWPPVEDYVSIQIVPILGQTCHVREEEGGEDVENIPKIKNIAFVGQGRGSEDSVKAAIYVCKGRRQLGLCELNQRGRRRGSSRIGTRMPREGERRRGEMDLKQGLSRADRQASLRS</sequence>
<proteinExistence type="predicted"/>
<feature type="region of interest" description="Disordered" evidence="1">
    <location>
        <begin position="289"/>
        <end position="329"/>
    </location>
</feature>
<evidence type="ECO:0000313" key="4">
    <source>
        <dbReference type="Proteomes" id="UP000775213"/>
    </source>
</evidence>
<keyword evidence="4" id="KW-1185">Reference proteome</keyword>